<dbReference type="Proteomes" id="UP001141422">
    <property type="component" value="Unassembled WGS sequence"/>
</dbReference>
<feature type="compositionally biased region" description="Polar residues" evidence="1">
    <location>
        <begin position="1"/>
        <end position="27"/>
    </location>
</feature>
<evidence type="ECO:0000313" key="3">
    <source>
        <dbReference type="EMBL" id="MCZ0860414.1"/>
    </source>
</evidence>
<evidence type="ECO:0000256" key="1">
    <source>
        <dbReference type="SAM" id="MobiDB-lite"/>
    </source>
</evidence>
<sequence>MEQQPGESSSGENDTVTENSDVSSENWFPSPEIYSPEISTEKWIELLKNPNIISDNYLQILKRLHDYGGEATCKELSNAYGESANYYNAGSSSLAKRIWKATNCPLLPDDKNENSKWWPILYRGRYAEKGRKGTYVWKLRPELAAALKYLFPAETKQPKQNYPQNQILYGPPGTGKTYSTVQHAISILEEKDVTAEPYDSLLRRYIQYKKEGRIASVTFHQSYSYEEFVEGIKPVIGTGETPSLAYIIENGTFKAFCDRAKADNVLEIPPHLLNSAPTIWKVSLYGAGESAVKTDCFENNRIRISFSEFDNSRKKILDAFMNKMKVGDIVLSLYSNKEIDGVGIITGPAEDLDDVEIYRRSRTVHWVATNIRVNILTYNNNKLLTTGTVYRLPSMTLETVKEIVTQLRTVSSKPHVFIIDEINRGNISKIFGELITLIEPTKRLGEREGTTVQLPYSKQEFGVPSNIYLIGTMNTADRSLALLDTALRRRFIFVEMLPEPDQLRDIIIEGINIADILKRMNERIEILYDRDHTLGHAYFMPLKDSPNLEHIAEIFSTKIIPLLQEYFYCDYEKIRLVLGDNQVNDTDPTAFIHRIRVDSQTLFGKFVEDMAEYRYVINKPAFLLPEAYQKIVNSEK</sequence>
<dbReference type="InterPro" id="IPR052934">
    <property type="entry name" value="Methyl-DNA_Rec/Restrict_Enz"/>
</dbReference>
<dbReference type="Pfam" id="PF07728">
    <property type="entry name" value="AAA_5"/>
    <property type="match status" value="1"/>
</dbReference>
<evidence type="ECO:0000259" key="2">
    <source>
        <dbReference type="Pfam" id="PF07728"/>
    </source>
</evidence>
<keyword evidence="4" id="KW-1185">Reference proteome</keyword>
<dbReference type="InterPro" id="IPR011704">
    <property type="entry name" value="ATPase_dyneun-rel_AAA"/>
</dbReference>
<accession>A0ABT4IFB3</accession>
<name>A0ABT4IFB3_9EURY</name>
<dbReference type="PANTHER" id="PTHR37291:SF1">
    <property type="entry name" value="TYPE IV METHYL-DIRECTED RESTRICTION ENZYME ECOKMCRB SUBUNIT"/>
    <property type="match status" value="1"/>
</dbReference>
<gene>
    <name evidence="3" type="ORF">O0S10_04115</name>
</gene>
<dbReference type="RefSeq" id="WP_268924633.1">
    <property type="nucleotide sequence ID" value="NZ_JAPTGB010000007.1"/>
</dbReference>
<proteinExistence type="predicted"/>
<feature type="domain" description="ATPase dynein-related AAA" evidence="2">
    <location>
        <begin position="400"/>
        <end position="491"/>
    </location>
</feature>
<dbReference type="Gene3D" id="3.40.50.300">
    <property type="entry name" value="P-loop containing nucleotide triphosphate hydrolases"/>
    <property type="match status" value="1"/>
</dbReference>
<evidence type="ECO:0000313" key="4">
    <source>
        <dbReference type="Proteomes" id="UP001141422"/>
    </source>
</evidence>
<organism evidence="3 4">
    <name type="scientific">Methanocorpusculum petauri</name>
    <dbReference type="NCBI Taxonomy" id="3002863"/>
    <lineage>
        <taxon>Archaea</taxon>
        <taxon>Methanobacteriati</taxon>
        <taxon>Methanobacteriota</taxon>
        <taxon>Stenosarchaea group</taxon>
        <taxon>Methanomicrobia</taxon>
        <taxon>Methanomicrobiales</taxon>
        <taxon>Methanocorpusculaceae</taxon>
        <taxon>Methanocorpusculum</taxon>
    </lineage>
</organism>
<dbReference type="SUPFAM" id="SSF52540">
    <property type="entry name" value="P-loop containing nucleoside triphosphate hydrolases"/>
    <property type="match status" value="1"/>
</dbReference>
<reference evidence="3" key="1">
    <citation type="submission" date="2022-12" db="EMBL/GenBank/DDBJ databases">
        <title>Isolation and characterisation of novel Methanocorpusculum spp. from native Australian herbivores indicates the genus is ancestrally host-associated.</title>
        <authorList>
            <person name="Volmer J.G."/>
            <person name="Soo R.M."/>
            <person name="Evans P.N."/>
            <person name="Hoedt E.C."/>
            <person name="Astorga Alsina A.L."/>
            <person name="Woodcroft B.J."/>
            <person name="Tyson G.W."/>
            <person name="Hugenholtz P."/>
            <person name="Morrison M."/>
        </authorList>
    </citation>
    <scope>NUCLEOTIDE SEQUENCE</scope>
    <source>
        <strain evidence="3">MG</strain>
    </source>
</reference>
<protein>
    <submittedName>
        <fullName evidence="3">AAA family ATPase</fullName>
    </submittedName>
</protein>
<dbReference type="PANTHER" id="PTHR37291">
    <property type="entry name" value="5-METHYLCYTOSINE-SPECIFIC RESTRICTION ENZYME B"/>
    <property type="match status" value="1"/>
</dbReference>
<dbReference type="EMBL" id="JAPTGB010000007">
    <property type="protein sequence ID" value="MCZ0860414.1"/>
    <property type="molecule type" value="Genomic_DNA"/>
</dbReference>
<comment type="caution">
    <text evidence="3">The sequence shown here is derived from an EMBL/GenBank/DDBJ whole genome shotgun (WGS) entry which is preliminary data.</text>
</comment>
<dbReference type="InterPro" id="IPR027417">
    <property type="entry name" value="P-loop_NTPase"/>
</dbReference>
<feature type="region of interest" description="Disordered" evidence="1">
    <location>
        <begin position="1"/>
        <end position="28"/>
    </location>
</feature>